<dbReference type="PANTHER" id="PTHR13980:SF21">
    <property type="entry name" value="FACT COMPLEX SUBUNIT"/>
    <property type="match status" value="1"/>
</dbReference>
<dbReference type="GO" id="GO:0031491">
    <property type="term" value="F:nucleosome binding"/>
    <property type="evidence" value="ECO:0007669"/>
    <property type="project" value="TreeGrafter"/>
</dbReference>
<keyword evidence="5" id="KW-1185">Reference proteome</keyword>
<dbReference type="AlphaFoldDB" id="A0A7J0ENC6"/>
<evidence type="ECO:0000313" key="5">
    <source>
        <dbReference type="Proteomes" id="UP000585474"/>
    </source>
</evidence>
<dbReference type="GO" id="GO:0006368">
    <property type="term" value="P:transcription elongation by RNA polymerase II"/>
    <property type="evidence" value="ECO:0007669"/>
    <property type="project" value="TreeGrafter"/>
</dbReference>
<dbReference type="GO" id="GO:0035101">
    <property type="term" value="C:FACT complex"/>
    <property type="evidence" value="ECO:0007669"/>
    <property type="project" value="UniProtKB-UniRule"/>
</dbReference>
<evidence type="ECO:0000259" key="3">
    <source>
        <dbReference type="SMART" id="SM01285"/>
    </source>
</evidence>
<comment type="function">
    <text evidence="1">Component of the FACT complex, a general chromatin factor that acts to reorganize nucleosomes. The FACT complex is involved in multiple processes that require DNA as a template such as mRNA elongation, DNA replication and DNA repair. During transcription elongation the FACT complex acts as a histone chaperone that both destabilizes and restores nucleosomal structure. It facilitates the passage of RNA polymerase II and transcription by promoting the dissociation of one histone H2A-H2B dimer from the nucleosome, then subsequently promotes the reestablishment of the nucleosome following the passage of RNA polymerase II.</text>
</comment>
<dbReference type="Gene3D" id="3.40.350.10">
    <property type="entry name" value="Creatinase/prolidase N-terminal domain"/>
    <property type="match status" value="1"/>
</dbReference>
<feature type="domain" description="FACT complex subunit SPT16 N-terminal lobe" evidence="3">
    <location>
        <begin position="1"/>
        <end position="163"/>
    </location>
</feature>
<evidence type="ECO:0000256" key="2">
    <source>
        <dbReference type="SAM" id="MobiDB-lite"/>
    </source>
</evidence>
<dbReference type="InterPro" id="IPR029149">
    <property type="entry name" value="Creatin/AminoP/Spt16_N"/>
</dbReference>
<keyword evidence="1" id="KW-0227">DNA damage</keyword>
<keyword evidence="1" id="KW-0539">Nucleus</keyword>
<dbReference type="InterPro" id="IPR029148">
    <property type="entry name" value="FACT-SPT16_Nlobe"/>
</dbReference>
<organism evidence="4 5">
    <name type="scientific">Actinidia rufa</name>
    <dbReference type="NCBI Taxonomy" id="165716"/>
    <lineage>
        <taxon>Eukaryota</taxon>
        <taxon>Viridiplantae</taxon>
        <taxon>Streptophyta</taxon>
        <taxon>Embryophyta</taxon>
        <taxon>Tracheophyta</taxon>
        <taxon>Spermatophyta</taxon>
        <taxon>Magnoliopsida</taxon>
        <taxon>eudicotyledons</taxon>
        <taxon>Gunneridae</taxon>
        <taxon>Pentapetalae</taxon>
        <taxon>asterids</taxon>
        <taxon>Ericales</taxon>
        <taxon>Actinidiaceae</taxon>
        <taxon>Actinidia</taxon>
    </lineage>
</organism>
<keyword evidence="1" id="KW-0804">Transcription</keyword>
<comment type="subcellular location">
    <subcellularLocation>
        <location evidence="1">Nucleus</location>
    </subcellularLocation>
    <subcellularLocation>
        <location evidence="1">Chromosome</location>
    </subcellularLocation>
</comment>
<comment type="subunit">
    <text evidence="1">Component of the FACT complex.</text>
</comment>
<keyword evidence="1" id="KW-0235">DNA replication</keyword>
<keyword evidence="1" id="KW-0158">Chromosome</keyword>
<keyword evidence="4" id="KW-0238">DNA-binding</keyword>
<dbReference type="GO" id="GO:0003677">
    <property type="term" value="F:DNA binding"/>
    <property type="evidence" value="ECO:0007669"/>
    <property type="project" value="UniProtKB-KW"/>
</dbReference>
<keyword evidence="1" id="KW-0234">DNA repair</keyword>
<dbReference type="EMBL" id="BJWL01000005">
    <property type="protein sequence ID" value="GFY87790.1"/>
    <property type="molecule type" value="Genomic_DNA"/>
</dbReference>
<gene>
    <name evidence="4" type="ORF">Acr_05g0014290</name>
</gene>
<evidence type="ECO:0000256" key="1">
    <source>
        <dbReference type="RuleBase" id="RU367052"/>
    </source>
</evidence>
<evidence type="ECO:0000313" key="4">
    <source>
        <dbReference type="EMBL" id="GFY87790.1"/>
    </source>
</evidence>
<accession>A0A7J0ENC6</accession>
<reference evidence="4 5" key="1">
    <citation type="submission" date="2019-07" db="EMBL/GenBank/DDBJ databases">
        <title>De Novo Assembly of kiwifruit Actinidia rufa.</title>
        <authorList>
            <person name="Sugita-Konishi S."/>
            <person name="Sato K."/>
            <person name="Mori E."/>
            <person name="Abe Y."/>
            <person name="Kisaki G."/>
            <person name="Hamano K."/>
            <person name="Suezawa K."/>
            <person name="Otani M."/>
            <person name="Fukuda T."/>
            <person name="Manabe T."/>
            <person name="Gomi K."/>
            <person name="Tabuchi M."/>
            <person name="Akimitsu K."/>
            <person name="Kataoka I."/>
        </authorList>
    </citation>
    <scope>NUCLEOTIDE SEQUENCE [LARGE SCALE GENOMIC DNA]</scope>
    <source>
        <strain evidence="5">cv. Fuchu</strain>
    </source>
</reference>
<name>A0A7J0ENC6_9ERIC</name>
<dbReference type="InterPro" id="IPR040258">
    <property type="entry name" value="Spt16"/>
</dbReference>
<comment type="similarity">
    <text evidence="1">Belongs to the peptidase M24 family. SPT16 subfamily.</text>
</comment>
<feature type="region of interest" description="Disordered" evidence="2">
    <location>
        <begin position="241"/>
        <end position="268"/>
    </location>
</feature>
<feature type="compositionally biased region" description="Basic and acidic residues" evidence="2">
    <location>
        <begin position="245"/>
        <end position="254"/>
    </location>
</feature>
<dbReference type="OrthoDB" id="1301824at2759"/>
<dbReference type="SMART" id="SM01285">
    <property type="entry name" value="FACT-Spt16_Nlob"/>
    <property type="match status" value="1"/>
</dbReference>
<dbReference type="GO" id="GO:0006281">
    <property type="term" value="P:DNA repair"/>
    <property type="evidence" value="ECO:0007669"/>
    <property type="project" value="UniProtKB-UniRule"/>
</dbReference>
<dbReference type="GO" id="GO:0006260">
    <property type="term" value="P:DNA replication"/>
    <property type="evidence" value="ECO:0007669"/>
    <property type="project" value="UniProtKB-KW"/>
</dbReference>
<dbReference type="Proteomes" id="UP000585474">
    <property type="component" value="Unassembled WGS sequence"/>
</dbReference>
<dbReference type="PANTHER" id="PTHR13980">
    <property type="entry name" value="CDC68 RELATED"/>
    <property type="match status" value="1"/>
</dbReference>
<dbReference type="Pfam" id="PF14826">
    <property type="entry name" value="FACT-Spt16_Nlob"/>
    <property type="match status" value="1"/>
</dbReference>
<sequence>MNLKLFKKRLISFYLCWRKHKRDLWGGSDVLAICTPPSDVVAHPISSSFFVWLLGHDFPDTVAVFSRNEIYFLCTRRKFSALQSLVGPAREAVQAKVTVYFLGGDRLEQMDRIIRGMKIAHKAKTDSDENRPFVVGYISGESPKSKLLWSCYNNMNPNEFLGAHVTGFSRLLNHDQDGRYSGKSRERYPELFEVQMQSLPQEFEQMLAMTPERRSPKAPSEADAKKVQLENVKEYPPVIIDDESEKYLHPKDVEGSSNESGLGCDEEDEWVLVEADSKEQYMGKRDGKEKLC</sequence>
<protein>
    <recommendedName>
        <fullName evidence="1">FACT complex subunit</fullName>
    </recommendedName>
</protein>
<keyword evidence="1" id="KW-0805">Transcription regulation</keyword>
<proteinExistence type="inferred from homology"/>
<comment type="caution">
    <text evidence="4">The sequence shown here is derived from an EMBL/GenBank/DDBJ whole genome shotgun (WGS) entry which is preliminary data.</text>
</comment>